<dbReference type="GO" id="GO:0016020">
    <property type="term" value="C:membrane"/>
    <property type="evidence" value="ECO:0007669"/>
    <property type="project" value="TreeGrafter"/>
</dbReference>
<proteinExistence type="inferred from homology"/>
<keyword evidence="2" id="KW-0560">Oxidoreductase</keyword>
<dbReference type="PANTHER" id="PTHR44196:SF1">
    <property type="entry name" value="DEHYDROGENASE_REDUCTASE SDR FAMILY MEMBER 7B"/>
    <property type="match status" value="1"/>
</dbReference>
<dbReference type="FunFam" id="3.40.50.720:FF:000084">
    <property type="entry name" value="Short-chain dehydrogenase reductase"/>
    <property type="match status" value="1"/>
</dbReference>
<gene>
    <name evidence="4" type="ORF">KME07_13380</name>
</gene>
<dbReference type="EMBL" id="JAHHHV010000068">
    <property type="protein sequence ID" value="MBW4466410.1"/>
    <property type="molecule type" value="Genomic_DNA"/>
</dbReference>
<evidence type="ECO:0000313" key="5">
    <source>
        <dbReference type="Proteomes" id="UP000707356"/>
    </source>
</evidence>
<dbReference type="PRINTS" id="PR00081">
    <property type="entry name" value="GDHRDH"/>
</dbReference>
<dbReference type="PROSITE" id="PS00061">
    <property type="entry name" value="ADH_SHORT"/>
    <property type="match status" value="1"/>
</dbReference>
<evidence type="ECO:0000256" key="2">
    <source>
        <dbReference type="ARBA" id="ARBA00023002"/>
    </source>
</evidence>
<organism evidence="4 5">
    <name type="scientific">Pegethrix bostrychoides GSE-TBD4-15B</name>
    <dbReference type="NCBI Taxonomy" id="2839662"/>
    <lineage>
        <taxon>Bacteria</taxon>
        <taxon>Bacillati</taxon>
        <taxon>Cyanobacteriota</taxon>
        <taxon>Cyanophyceae</taxon>
        <taxon>Oculatellales</taxon>
        <taxon>Oculatellaceae</taxon>
        <taxon>Pegethrix</taxon>
    </lineage>
</organism>
<reference evidence="4" key="2">
    <citation type="journal article" date="2022" name="Microbiol. Resour. Announc.">
        <title>Metagenome Sequencing to Explore Phylogenomics of Terrestrial Cyanobacteria.</title>
        <authorList>
            <person name="Ward R.D."/>
            <person name="Stajich J.E."/>
            <person name="Johansen J.R."/>
            <person name="Huntemann M."/>
            <person name="Clum A."/>
            <person name="Foster B."/>
            <person name="Foster B."/>
            <person name="Roux S."/>
            <person name="Palaniappan K."/>
            <person name="Varghese N."/>
            <person name="Mukherjee S."/>
            <person name="Reddy T.B.K."/>
            <person name="Daum C."/>
            <person name="Copeland A."/>
            <person name="Chen I.A."/>
            <person name="Ivanova N.N."/>
            <person name="Kyrpides N.C."/>
            <person name="Shapiro N."/>
            <person name="Eloe-Fadrosh E.A."/>
            <person name="Pietrasiak N."/>
        </authorList>
    </citation>
    <scope>NUCLEOTIDE SEQUENCE</scope>
    <source>
        <strain evidence="4">GSE-TBD4-15B</strain>
    </source>
</reference>
<dbReference type="GO" id="GO:0016491">
    <property type="term" value="F:oxidoreductase activity"/>
    <property type="evidence" value="ECO:0007669"/>
    <property type="project" value="UniProtKB-KW"/>
</dbReference>
<evidence type="ECO:0000256" key="1">
    <source>
        <dbReference type="ARBA" id="ARBA00006484"/>
    </source>
</evidence>
<dbReference type="Gene3D" id="3.40.50.720">
    <property type="entry name" value="NAD(P)-binding Rossmann-like Domain"/>
    <property type="match status" value="1"/>
</dbReference>
<dbReference type="PANTHER" id="PTHR44196">
    <property type="entry name" value="DEHYDROGENASE/REDUCTASE SDR FAMILY MEMBER 7B"/>
    <property type="match status" value="1"/>
</dbReference>
<accession>A0A951U599</accession>
<dbReference type="InterPro" id="IPR036291">
    <property type="entry name" value="NAD(P)-bd_dom_sf"/>
</dbReference>
<dbReference type="PIRSF" id="PIRSF000126">
    <property type="entry name" value="11-beta-HSD1"/>
    <property type="match status" value="1"/>
</dbReference>
<comment type="caution">
    <text evidence="4">The sequence shown here is derived from an EMBL/GenBank/DDBJ whole genome shotgun (WGS) entry which is preliminary data.</text>
</comment>
<dbReference type="Pfam" id="PF00106">
    <property type="entry name" value="adh_short"/>
    <property type="match status" value="1"/>
</dbReference>
<protein>
    <submittedName>
        <fullName evidence="4">SDR family oxidoreductase</fullName>
    </submittedName>
</protein>
<name>A0A951U599_9CYAN</name>
<dbReference type="Proteomes" id="UP000707356">
    <property type="component" value="Unassembled WGS sequence"/>
</dbReference>
<dbReference type="CDD" id="cd05233">
    <property type="entry name" value="SDR_c"/>
    <property type="match status" value="1"/>
</dbReference>
<dbReference type="InterPro" id="IPR020904">
    <property type="entry name" value="Sc_DH/Rdtase_CS"/>
</dbReference>
<dbReference type="InterPro" id="IPR002347">
    <property type="entry name" value="SDR_fam"/>
</dbReference>
<reference evidence="4" key="1">
    <citation type="submission" date="2021-05" db="EMBL/GenBank/DDBJ databases">
        <authorList>
            <person name="Pietrasiak N."/>
            <person name="Ward R."/>
            <person name="Stajich J.E."/>
            <person name="Kurbessoian T."/>
        </authorList>
    </citation>
    <scope>NUCLEOTIDE SEQUENCE</scope>
    <source>
        <strain evidence="4">GSE-TBD4-15B</strain>
    </source>
</reference>
<sequence>MPPTALITGASQGSGKATALLFAQKGYDLVLAARQLDRLEAVAAQVEAMGQSALAVSADVGEAPQVENLVQQALERFGQIDVLINNAGICLTGSMLETTPADWQQIMNTNFWGYVQTIQALLPQFLQRHSGSIVNVGSLGGKMPLPQMTAYCASKYAVTGLTDTLRLELSSQGIHVGAVHPGLINSDFLERAQFRGADRQRLASALKAGWVSQPADIAQAIWEVVDQRRSEIVVGPAAIATEAYRLLPAPMQWLLSRAGS</sequence>
<dbReference type="AlphaFoldDB" id="A0A951U599"/>
<dbReference type="SUPFAM" id="SSF51735">
    <property type="entry name" value="NAD(P)-binding Rossmann-fold domains"/>
    <property type="match status" value="1"/>
</dbReference>
<dbReference type="PRINTS" id="PR00080">
    <property type="entry name" value="SDRFAMILY"/>
</dbReference>
<evidence type="ECO:0000313" key="4">
    <source>
        <dbReference type="EMBL" id="MBW4466410.1"/>
    </source>
</evidence>
<evidence type="ECO:0000256" key="3">
    <source>
        <dbReference type="RuleBase" id="RU000363"/>
    </source>
</evidence>
<comment type="similarity">
    <text evidence="1 3">Belongs to the short-chain dehydrogenases/reductases (SDR) family.</text>
</comment>